<dbReference type="CDD" id="cd05466">
    <property type="entry name" value="PBP2_LTTR_substrate"/>
    <property type="match status" value="1"/>
</dbReference>
<keyword evidence="7" id="KW-1185">Reference proteome</keyword>
<dbReference type="Gene3D" id="1.10.10.10">
    <property type="entry name" value="Winged helix-like DNA-binding domain superfamily/Winged helix DNA-binding domain"/>
    <property type="match status" value="1"/>
</dbReference>
<reference evidence="6 7" key="1">
    <citation type="submission" date="2023-02" db="EMBL/GenBank/DDBJ databases">
        <title>Bacterial whole genome sequence for Curvibacter sp. HBC28.</title>
        <authorList>
            <person name="Le V."/>
            <person name="Ko S.-R."/>
            <person name="Ahn C.-Y."/>
            <person name="Oh H.-M."/>
        </authorList>
    </citation>
    <scope>NUCLEOTIDE SEQUENCE [LARGE SCALE GENOMIC DNA]</scope>
    <source>
        <strain evidence="6 7">HBC28</strain>
    </source>
</reference>
<dbReference type="PANTHER" id="PTHR30126:SF2">
    <property type="entry name" value="HTH-TYPE TRANSCRIPTIONAL REGULATOR YJIE"/>
    <property type="match status" value="1"/>
</dbReference>
<keyword evidence="4" id="KW-0804">Transcription</keyword>
<dbReference type="EMBL" id="JAQSIO010000006">
    <property type="protein sequence ID" value="MDD0816181.1"/>
    <property type="molecule type" value="Genomic_DNA"/>
</dbReference>
<evidence type="ECO:0000256" key="4">
    <source>
        <dbReference type="ARBA" id="ARBA00023163"/>
    </source>
</evidence>
<keyword evidence="3" id="KW-0238">DNA-binding</keyword>
<evidence type="ECO:0000256" key="3">
    <source>
        <dbReference type="ARBA" id="ARBA00023125"/>
    </source>
</evidence>
<feature type="domain" description="HTH lysR-type" evidence="5">
    <location>
        <begin position="1"/>
        <end position="58"/>
    </location>
</feature>
<name>A0ABT5MLX6_9BURK</name>
<evidence type="ECO:0000256" key="1">
    <source>
        <dbReference type="ARBA" id="ARBA00009437"/>
    </source>
</evidence>
<gene>
    <name evidence="6" type="ORF">PSQ39_16195</name>
</gene>
<protein>
    <submittedName>
        <fullName evidence="6">LysR substrate-binding domain-containing protein</fullName>
    </submittedName>
</protein>
<dbReference type="SUPFAM" id="SSF53850">
    <property type="entry name" value="Periplasmic binding protein-like II"/>
    <property type="match status" value="1"/>
</dbReference>
<keyword evidence="2" id="KW-0805">Transcription regulation</keyword>
<dbReference type="InterPro" id="IPR005119">
    <property type="entry name" value="LysR_subst-bd"/>
</dbReference>
<dbReference type="RefSeq" id="WP_273927934.1">
    <property type="nucleotide sequence ID" value="NZ_JAQSIN010000004.1"/>
</dbReference>
<dbReference type="PANTHER" id="PTHR30126">
    <property type="entry name" value="HTH-TYPE TRANSCRIPTIONAL REGULATOR"/>
    <property type="match status" value="1"/>
</dbReference>
<accession>A0ABT5MLX6</accession>
<dbReference type="Proteomes" id="UP001528672">
    <property type="component" value="Unassembled WGS sequence"/>
</dbReference>
<comment type="caution">
    <text evidence="6">The sequence shown here is derived from an EMBL/GenBank/DDBJ whole genome shotgun (WGS) entry which is preliminary data.</text>
</comment>
<dbReference type="InterPro" id="IPR000847">
    <property type="entry name" value="LysR_HTH_N"/>
</dbReference>
<dbReference type="PROSITE" id="PS50931">
    <property type="entry name" value="HTH_LYSR"/>
    <property type="match status" value="1"/>
</dbReference>
<organism evidence="6 7">
    <name type="scientific">Curvibacter microcysteis</name>
    <dbReference type="NCBI Taxonomy" id="3026419"/>
    <lineage>
        <taxon>Bacteria</taxon>
        <taxon>Pseudomonadati</taxon>
        <taxon>Pseudomonadota</taxon>
        <taxon>Betaproteobacteria</taxon>
        <taxon>Burkholderiales</taxon>
        <taxon>Comamonadaceae</taxon>
        <taxon>Curvibacter</taxon>
    </lineage>
</organism>
<dbReference type="Pfam" id="PF00126">
    <property type="entry name" value="HTH_1"/>
    <property type="match status" value="1"/>
</dbReference>
<dbReference type="InterPro" id="IPR036390">
    <property type="entry name" value="WH_DNA-bd_sf"/>
</dbReference>
<evidence type="ECO:0000313" key="6">
    <source>
        <dbReference type="EMBL" id="MDD0816181.1"/>
    </source>
</evidence>
<dbReference type="SUPFAM" id="SSF46785">
    <property type="entry name" value="Winged helix' DNA-binding domain"/>
    <property type="match status" value="1"/>
</dbReference>
<proteinExistence type="inferred from homology"/>
<dbReference type="Pfam" id="PF03466">
    <property type="entry name" value="LysR_substrate"/>
    <property type="match status" value="1"/>
</dbReference>
<sequence length="298" mass="32933">MQLQWLEDLVALAQTHSFTRAAALRHVTHPAFGRRIRALEDWAGTPLVTRGAGPVALTAAGESLLQDARGLLQGLSQAHESLLGAAGRTQHTLTLATGRTLARTLVADWLRQLQPCLAQAQVLIRTRSLADTVRMLERGEVDFMLTYHHPLLAWPIQARQYSHLTLAHDELIPVCRADAQGVPHIPHLAEQPWPYLAYADSLALGRLVQDHLANHPQAPALRRVIECDSADALLEYALQGLGVAWLPASLVMAACHSGTLCRVGSARLAVRFEVRLYRPKRRLSPLAERVWQLTEAQH</sequence>
<evidence type="ECO:0000313" key="7">
    <source>
        <dbReference type="Proteomes" id="UP001528672"/>
    </source>
</evidence>
<dbReference type="Gene3D" id="3.40.190.10">
    <property type="entry name" value="Periplasmic binding protein-like II"/>
    <property type="match status" value="3"/>
</dbReference>
<comment type="similarity">
    <text evidence="1">Belongs to the LysR transcriptional regulatory family.</text>
</comment>
<evidence type="ECO:0000256" key="2">
    <source>
        <dbReference type="ARBA" id="ARBA00023015"/>
    </source>
</evidence>
<evidence type="ECO:0000259" key="5">
    <source>
        <dbReference type="PROSITE" id="PS50931"/>
    </source>
</evidence>
<dbReference type="InterPro" id="IPR036388">
    <property type="entry name" value="WH-like_DNA-bd_sf"/>
</dbReference>